<dbReference type="AlphaFoldDB" id="A0A1L5JR85"/>
<organism evidence="1">
    <name type="scientific">Escherichia coli</name>
    <dbReference type="NCBI Taxonomy" id="562"/>
    <lineage>
        <taxon>Bacteria</taxon>
        <taxon>Pseudomonadati</taxon>
        <taxon>Pseudomonadota</taxon>
        <taxon>Gammaproteobacteria</taxon>
        <taxon>Enterobacterales</taxon>
        <taxon>Enterobacteriaceae</taxon>
        <taxon>Escherichia</taxon>
    </lineage>
</organism>
<geneLocation type="plasmid" evidence="1">
    <name>pECY55</name>
</geneLocation>
<reference evidence="1" key="1">
    <citation type="submission" date="2015-11" db="EMBL/GenBank/DDBJ databases">
        <title>Similar Genetic Structure of blaNDM-1 Plasmids in Acinetobacter spp. Spreading around China.</title>
        <authorList>
            <person name="Yu Y."/>
            <person name="Fu Y."/>
            <person name="Yang Y."/>
        </authorList>
    </citation>
    <scope>NUCLEOTIDE SEQUENCE</scope>
    <source>
        <strain evidence="1">Y5</strain>
        <plasmid evidence="1">pECY55</plasmid>
    </source>
</reference>
<dbReference type="EMBL" id="KU043115">
    <property type="protein sequence ID" value="APO17976.1"/>
    <property type="molecule type" value="Genomic_DNA"/>
</dbReference>
<protein>
    <submittedName>
        <fullName evidence="1">Uncharacterized protein</fullName>
    </submittedName>
</protein>
<evidence type="ECO:0000313" key="1">
    <source>
        <dbReference type="EMBL" id="APO17976.1"/>
    </source>
</evidence>
<name>A0A1L5JR85_ECOLX</name>
<proteinExistence type="predicted"/>
<gene>
    <name evidence="1" type="ORF">ATO45_1P0065</name>
</gene>
<keyword evidence="1" id="KW-0614">Plasmid</keyword>
<accession>A0A1L5JR85</accession>
<sequence length="55" mass="6314">MRKSLHFLSATSRLLNTQTEIVSQRILQFFEISDLKVVTMIGVGAQIMSDYNRLI</sequence>